<evidence type="ECO:0000256" key="1">
    <source>
        <dbReference type="PROSITE-ProRule" id="PRU00176"/>
    </source>
</evidence>
<dbReference type="SMART" id="SM00338">
    <property type="entry name" value="BRLZ"/>
    <property type="match status" value="1"/>
</dbReference>
<sequence>MANPHKPLENDSSGVPIQPPDNGINNDSNVESAAHKDEVMLDDLETNIDLSIDDLFQPPDVEYLNVSPESSNHKASMESGNYYKCLDDSKNLNCPSSEYQGSGNCGMNNLVTSSPNVVNNSMKRGVVKQKTRLEDLKRKKVSDDSNNVFKCQKSDFVVDGSNVRNVNSEKDEKKKSKMEKRRVNCRLYRKRKKHYVEDLEDNMRIMHSTIQELNRMISHLTLENATLKSQMGSTSVPSQIPPPPGMNPHHPIRSPWMFGAPPYMARPQESQAPHLVIKPIPRKPQAVGEAPAAGAGSQKSAYVPPIMRGGASASGSGEGTEVRRRNDENSVRVTNLSENTREANLLELFCPFGHVSRVYVAIDQNTGMSRGFGFVNFVNREDAERAINKLNGYCYHNLILRVEWAAPRAT</sequence>
<dbReference type="InterPro" id="IPR046347">
    <property type="entry name" value="bZIP_sf"/>
</dbReference>
<dbReference type="Proteomes" id="UP000826656">
    <property type="component" value="Unassembled WGS sequence"/>
</dbReference>
<evidence type="ECO:0000313" key="6">
    <source>
        <dbReference type="Proteomes" id="UP000826656"/>
    </source>
</evidence>
<dbReference type="InterPro" id="IPR004827">
    <property type="entry name" value="bZIP"/>
</dbReference>
<feature type="compositionally biased region" description="Basic and acidic residues" evidence="3">
    <location>
        <begin position="320"/>
        <end position="330"/>
    </location>
</feature>
<dbReference type="SMART" id="SM00360">
    <property type="entry name" value="RRM"/>
    <property type="match status" value="1"/>
</dbReference>
<accession>A0ABQ7U2Z7</accession>
<feature type="domain" description="RRM" evidence="4">
    <location>
        <begin position="329"/>
        <end position="407"/>
    </location>
</feature>
<dbReference type="InterPro" id="IPR034240">
    <property type="entry name" value="eIF3G_RRM"/>
</dbReference>
<dbReference type="InterPro" id="IPR000504">
    <property type="entry name" value="RRM_dom"/>
</dbReference>
<dbReference type="InterPro" id="IPR035979">
    <property type="entry name" value="RBD_domain_sf"/>
</dbReference>
<dbReference type="PROSITE" id="PS50102">
    <property type="entry name" value="RRM"/>
    <property type="match status" value="1"/>
</dbReference>
<keyword evidence="2" id="KW-0175">Coiled coil</keyword>
<gene>
    <name evidence="5" type="ORF">KY290_034308</name>
</gene>
<dbReference type="Pfam" id="PF00076">
    <property type="entry name" value="RRM_1"/>
    <property type="match status" value="1"/>
</dbReference>
<dbReference type="SUPFAM" id="SSF57959">
    <property type="entry name" value="Leucine zipper domain"/>
    <property type="match status" value="1"/>
</dbReference>
<dbReference type="EMBL" id="JAIVGD010000026">
    <property type="protein sequence ID" value="KAH0741265.1"/>
    <property type="molecule type" value="Genomic_DNA"/>
</dbReference>
<comment type="caution">
    <text evidence="5">The sequence shown here is derived from an EMBL/GenBank/DDBJ whole genome shotgun (WGS) entry which is preliminary data.</text>
</comment>
<reference evidence="5 6" key="1">
    <citation type="journal article" date="2021" name="bioRxiv">
        <title>Chromosome-scale and haplotype-resolved genome assembly of a tetraploid potato cultivar.</title>
        <authorList>
            <person name="Sun H."/>
            <person name="Jiao W.-B."/>
            <person name="Krause K."/>
            <person name="Campoy J.A."/>
            <person name="Goel M."/>
            <person name="Folz-Donahue K."/>
            <person name="Kukat C."/>
            <person name="Huettel B."/>
            <person name="Schneeberger K."/>
        </authorList>
    </citation>
    <scope>NUCLEOTIDE SEQUENCE [LARGE SCALE GENOMIC DNA]</scope>
    <source>
        <strain evidence="5">SolTubOtavaFocal</strain>
        <tissue evidence="5">Leaves</tissue>
    </source>
</reference>
<dbReference type="Gene3D" id="3.30.70.330">
    <property type="match status" value="1"/>
</dbReference>
<protein>
    <recommendedName>
        <fullName evidence="4">RRM domain-containing protein</fullName>
    </recommendedName>
</protein>
<dbReference type="Gene3D" id="1.20.5.170">
    <property type="match status" value="1"/>
</dbReference>
<dbReference type="PANTHER" id="PTHR37616">
    <property type="entry name" value="BZIP TRANSCRIPTION FACTOR 60-LIKE"/>
    <property type="match status" value="1"/>
</dbReference>
<proteinExistence type="predicted"/>
<dbReference type="InterPro" id="IPR012677">
    <property type="entry name" value="Nucleotide-bd_a/b_plait_sf"/>
</dbReference>
<feature type="coiled-coil region" evidence="2">
    <location>
        <begin position="196"/>
        <end position="230"/>
    </location>
</feature>
<keyword evidence="1" id="KW-0694">RNA-binding</keyword>
<dbReference type="SUPFAM" id="SSF54928">
    <property type="entry name" value="RNA-binding domain, RBD"/>
    <property type="match status" value="1"/>
</dbReference>
<dbReference type="CDD" id="cd12408">
    <property type="entry name" value="RRM_eIF3G_like"/>
    <property type="match status" value="1"/>
</dbReference>
<keyword evidence="6" id="KW-1185">Reference proteome</keyword>
<evidence type="ECO:0000256" key="3">
    <source>
        <dbReference type="SAM" id="MobiDB-lite"/>
    </source>
</evidence>
<name>A0ABQ7U2Z7_SOLTU</name>
<organism evidence="5 6">
    <name type="scientific">Solanum tuberosum</name>
    <name type="common">Potato</name>
    <dbReference type="NCBI Taxonomy" id="4113"/>
    <lineage>
        <taxon>Eukaryota</taxon>
        <taxon>Viridiplantae</taxon>
        <taxon>Streptophyta</taxon>
        <taxon>Embryophyta</taxon>
        <taxon>Tracheophyta</taxon>
        <taxon>Spermatophyta</taxon>
        <taxon>Magnoliopsida</taxon>
        <taxon>eudicotyledons</taxon>
        <taxon>Gunneridae</taxon>
        <taxon>Pentapetalae</taxon>
        <taxon>asterids</taxon>
        <taxon>lamiids</taxon>
        <taxon>Solanales</taxon>
        <taxon>Solanaceae</taxon>
        <taxon>Solanoideae</taxon>
        <taxon>Solaneae</taxon>
        <taxon>Solanum</taxon>
    </lineage>
</organism>
<evidence type="ECO:0000313" key="5">
    <source>
        <dbReference type="EMBL" id="KAH0741265.1"/>
    </source>
</evidence>
<feature type="region of interest" description="Disordered" evidence="3">
    <location>
        <begin position="1"/>
        <end position="38"/>
    </location>
</feature>
<feature type="region of interest" description="Disordered" evidence="3">
    <location>
        <begin position="286"/>
        <end position="332"/>
    </location>
</feature>
<evidence type="ECO:0000259" key="4">
    <source>
        <dbReference type="PROSITE" id="PS50102"/>
    </source>
</evidence>
<dbReference type="PANTHER" id="PTHR37616:SF1">
    <property type="entry name" value="BZIP TRANSCRIPTION FACTOR"/>
    <property type="match status" value="1"/>
</dbReference>
<evidence type="ECO:0000256" key="2">
    <source>
        <dbReference type="SAM" id="Coils"/>
    </source>
</evidence>